<proteinExistence type="predicted"/>
<dbReference type="InterPro" id="IPR013740">
    <property type="entry name" value="Redoxin"/>
</dbReference>
<reference evidence="8 9" key="1">
    <citation type="submission" date="2016-03" db="EMBL/GenBank/DDBJ databases">
        <title>Genome sequence of Rhodococcus kyotonensis KB10.</title>
        <authorList>
            <person name="Jeong H."/>
            <person name="Hong C.E."/>
            <person name="Jo S.H."/>
            <person name="Park J.M."/>
        </authorList>
    </citation>
    <scope>NUCLEOTIDE SEQUENCE [LARGE SCALE GENOMIC DNA]</scope>
    <source>
        <strain evidence="8 9">KB10</strain>
    </source>
</reference>
<keyword evidence="9" id="KW-1185">Reference proteome</keyword>
<dbReference type="GO" id="GO:0016491">
    <property type="term" value="F:oxidoreductase activity"/>
    <property type="evidence" value="ECO:0007669"/>
    <property type="project" value="InterPro"/>
</dbReference>
<dbReference type="CDD" id="cd02966">
    <property type="entry name" value="TlpA_like_family"/>
    <property type="match status" value="1"/>
</dbReference>
<comment type="subcellular location">
    <subcellularLocation>
        <location evidence="1">Cell envelope</location>
    </subcellularLocation>
</comment>
<evidence type="ECO:0000313" key="9">
    <source>
        <dbReference type="Proteomes" id="UP000077519"/>
    </source>
</evidence>
<evidence type="ECO:0000256" key="4">
    <source>
        <dbReference type="ARBA" id="ARBA00023157"/>
    </source>
</evidence>
<dbReference type="InterPro" id="IPR013766">
    <property type="entry name" value="Thioredoxin_domain"/>
</dbReference>
<accession>A0A177YEQ1</accession>
<dbReference type="InterPro" id="IPR017937">
    <property type="entry name" value="Thioredoxin_CS"/>
</dbReference>
<dbReference type="InterPro" id="IPR036249">
    <property type="entry name" value="Thioredoxin-like_sf"/>
</dbReference>
<keyword evidence="3" id="KW-0735">Signal-anchor</keyword>
<evidence type="ECO:0000256" key="3">
    <source>
        <dbReference type="ARBA" id="ARBA00022968"/>
    </source>
</evidence>
<feature type="region of interest" description="Disordered" evidence="6">
    <location>
        <begin position="28"/>
        <end position="50"/>
    </location>
</feature>
<gene>
    <name evidence="8" type="ORF">A3K89_21695</name>
</gene>
<keyword evidence="4" id="KW-1015">Disulfide bond</keyword>
<evidence type="ECO:0000256" key="1">
    <source>
        <dbReference type="ARBA" id="ARBA00004196"/>
    </source>
</evidence>
<keyword evidence="3" id="KW-0812">Transmembrane</keyword>
<name>A0A177YEQ1_9NOCA</name>
<dbReference type="InterPro" id="IPR050553">
    <property type="entry name" value="Thioredoxin_ResA/DsbE_sf"/>
</dbReference>
<dbReference type="PROSITE" id="PS00194">
    <property type="entry name" value="THIOREDOXIN_1"/>
    <property type="match status" value="1"/>
</dbReference>
<evidence type="ECO:0000256" key="5">
    <source>
        <dbReference type="ARBA" id="ARBA00023284"/>
    </source>
</evidence>
<dbReference type="SUPFAM" id="SSF52833">
    <property type="entry name" value="Thioredoxin-like"/>
    <property type="match status" value="1"/>
</dbReference>
<sequence length="219" mass="22680">MNASAGRWSLAALVVVAALVFAIWPRGNDEPTTTTGPGQGAPISEERRDADTAQALAPLRERAALDACPTPSAGAVSSGPLAGVELECIGDGSRVDLGAALAGKPALINLWAYWCGPCKEELPHLQEYADSVADELTVLTVHQDRNEANGLTKLADYGVRLPGVQDGAGRIAAAVGAPSVLPVSILVDADGNVARVLPQPFRSVDEIDEAVRTDLGIAR</sequence>
<dbReference type="PANTHER" id="PTHR42852">
    <property type="entry name" value="THIOL:DISULFIDE INTERCHANGE PROTEIN DSBE"/>
    <property type="match status" value="1"/>
</dbReference>
<dbReference type="Pfam" id="PF08534">
    <property type="entry name" value="Redoxin"/>
    <property type="match status" value="1"/>
</dbReference>
<dbReference type="Gene3D" id="3.40.30.10">
    <property type="entry name" value="Glutaredoxin"/>
    <property type="match status" value="1"/>
</dbReference>
<evidence type="ECO:0000313" key="8">
    <source>
        <dbReference type="EMBL" id="OAK53921.1"/>
    </source>
</evidence>
<organism evidence="8 9">
    <name type="scientific">Rhodococcoides kyotonense</name>
    <dbReference type="NCBI Taxonomy" id="398843"/>
    <lineage>
        <taxon>Bacteria</taxon>
        <taxon>Bacillati</taxon>
        <taxon>Actinomycetota</taxon>
        <taxon>Actinomycetes</taxon>
        <taxon>Mycobacteriales</taxon>
        <taxon>Nocardiaceae</taxon>
        <taxon>Rhodococcoides</taxon>
    </lineage>
</organism>
<evidence type="ECO:0000256" key="6">
    <source>
        <dbReference type="SAM" id="MobiDB-lite"/>
    </source>
</evidence>
<dbReference type="AlphaFoldDB" id="A0A177YEQ1"/>
<protein>
    <submittedName>
        <fullName evidence="8">Thioredoxin</fullName>
    </submittedName>
</protein>
<keyword evidence="2" id="KW-0201">Cytochrome c-type biogenesis</keyword>
<comment type="caution">
    <text evidence="8">The sequence shown here is derived from an EMBL/GenBank/DDBJ whole genome shotgun (WGS) entry which is preliminary data.</text>
</comment>
<dbReference type="GO" id="GO:0030313">
    <property type="term" value="C:cell envelope"/>
    <property type="evidence" value="ECO:0007669"/>
    <property type="project" value="UniProtKB-SubCell"/>
</dbReference>
<dbReference type="PANTHER" id="PTHR42852:SF6">
    <property type="entry name" value="THIOL:DISULFIDE INTERCHANGE PROTEIN DSBE"/>
    <property type="match status" value="1"/>
</dbReference>
<dbReference type="GO" id="GO:0017004">
    <property type="term" value="P:cytochrome complex assembly"/>
    <property type="evidence" value="ECO:0007669"/>
    <property type="project" value="UniProtKB-KW"/>
</dbReference>
<dbReference type="EMBL" id="LVHI01000014">
    <property type="protein sequence ID" value="OAK53921.1"/>
    <property type="molecule type" value="Genomic_DNA"/>
</dbReference>
<feature type="domain" description="Thioredoxin" evidence="7">
    <location>
        <begin position="75"/>
        <end position="216"/>
    </location>
</feature>
<dbReference type="RefSeq" id="WP_068426606.1">
    <property type="nucleotide sequence ID" value="NZ_LVHI01000014.1"/>
</dbReference>
<evidence type="ECO:0000259" key="7">
    <source>
        <dbReference type="PROSITE" id="PS51352"/>
    </source>
</evidence>
<evidence type="ECO:0000256" key="2">
    <source>
        <dbReference type="ARBA" id="ARBA00022748"/>
    </source>
</evidence>
<keyword evidence="5" id="KW-0676">Redox-active center</keyword>
<dbReference type="Proteomes" id="UP000077519">
    <property type="component" value="Unassembled WGS sequence"/>
</dbReference>
<dbReference type="PROSITE" id="PS51352">
    <property type="entry name" value="THIOREDOXIN_2"/>
    <property type="match status" value="1"/>
</dbReference>